<name>A0A1X0P3G7_9TRYP</name>
<evidence type="ECO:0000313" key="2">
    <source>
        <dbReference type="EMBL" id="ORC91348.1"/>
    </source>
</evidence>
<dbReference type="AlphaFoldDB" id="A0A1X0P3G7"/>
<feature type="compositionally biased region" description="Pro residues" evidence="1">
    <location>
        <begin position="363"/>
        <end position="372"/>
    </location>
</feature>
<protein>
    <submittedName>
        <fullName evidence="2">Uncharacterized protein</fullName>
    </submittedName>
</protein>
<keyword evidence="3" id="KW-1185">Reference proteome</keyword>
<accession>A0A1X0P3G7</accession>
<dbReference type="Proteomes" id="UP000192257">
    <property type="component" value="Unassembled WGS sequence"/>
</dbReference>
<organism evidence="2 3">
    <name type="scientific">Trypanosoma theileri</name>
    <dbReference type="NCBI Taxonomy" id="67003"/>
    <lineage>
        <taxon>Eukaryota</taxon>
        <taxon>Discoba</taxon>
        <taxon>Euglenozoa</taxon>
        <taxon>Kinetoplastea</taxon>
        <taxon>Metakinetoplastina</taxon>
        <taxon>Trypanosomatida</taxon>
        <taxon>Trypanosomatidae</taxon>
        <taxon>Trypanosoma</taxon>
    </lineage>
</organism>
<evidence type="ECO:0000256" key="1">
    <source>
        <dbReference type="SAM" id="MobiDB-lite"/>
    </source>
</evidence>
<proteinExistence type="predicted"/>
<dbReference type="GeneID" id="39983170"/>
<dbReference type="STRING" id="67003.A0A1X0P3G7"/>
<evidence type="ECO:0000313" key="3">
    <source>
        <dbReference type="Proteomes" id="UP000192257"/>
    </source>
</evidence>
<dbReference type="EMBL" id="NBCO01000006">
    <property type="protein sequence ID" value="ORC91348.1"/>
    <property type="molecule type" value="Genomic_DNA"/>
</dbReference>
<dbReference type="RefSeq" id="XP_028885414.1">
    <property type="nucleotide sequence ID" value="XM_029023390.1"/>
</dbReference>
<gene>
    <name evidence="2" type="ORF">TM35_000063530</name>
</gene>
<dbReference type="VEuPathDB" id="TriTrypDB:TM35_000063530"/>
<reference evidence="2 3" key="1">
    <citation type="submission" date="2017-03" db="EMBL/GenBank/DDBJ databases">
        <title>An alternative strategy for trypanosome survival in the mammalian bloodstream revealed through genome and transcriptome analysis of the ubiquitous bovine parasite Trypanosoma (Megatrypanum) theileri.</title>
        <authorList>
            <person name="Kelly S."/>
            <person name="Ivens A."/>
            <person name="Mott A."/>
            <person name="O'Neill E."/>
            <person name="Emms D."/>
            <person name="Macleod O."/>
            <person name="Voorheis P."/>
            <person name="Matthews J."/>
            <person name="Matthews K."/>
            <person name="Carrington M."/>
        </authorList>
    </citation>
    <scope>NUCLEOTIDE SEQUENCE [LARGE SCALE GENOMIC DNA]</scope>
    <source>
        <strain evidence="2">Edinburgh</strain>
    </source>
</reference>
<comment type="caution">
    <text evidence="2">The sequence shown here is derived from an EMBL/GenBank/DDBJ whole genome shotgun (WGS) entry which is preliminary data.</text>
</comment>
<sequence length="372" mass="43525">MLTNTPLLLLNKQSRRYQTKLRHRFRQPSVLPIRQTAQQRRNTVLEVLNRRQINPGNHAAYHYVEQRLYSKASRLDREGVNLNKTYALQGLGDLEPLRNSANFGLSEKEALKYESWEERAKYTPPPVPFTPLAARKLATGALWPSAPEPTGMISKEVRFLRHESNMSPSARVFCERVAYHLRRSLKACPAHIGERIDFAQLIIQEVLGSRRSKEIYIVWSTIDPSARFEMEPLLHQLNHWVQRLIIQRIKNRPHIPRVSWIYDGGRLEREMPRELKSELENFAGETTSTLESRVKYLKELDTMNQRMKDIPWFMPYLWNKEEKASRHKTMLADLAEVDRRKQPKQQQQREGGGESYGRSSPPQTSPPPQFIR</sequence>
<feature type="region of interest" description="Disordered" evidence="1">
    <location>
        <begin position="329"/>
        <end position="372"/>
    </location>
</feature>
<dbReference type="OrthoDB" id="276396at2759"/>